<dbReference type="Pfam" id="PF13369">
    <property type="entry name" value="Transglut_core2"/>
    <property type="match status" value="1"/>
</dbReference>
<dbReference type="GeneID" id="70127711"/>
<dbReference type="PANTHER" id="PTHR31350:SF27">
    <property type="entry name" value="HEMIMETHYLATED DNA-BINDING DOMAIN-CONTAINING PROTEIN"/>
    <property type="match status" value="1"/>
</dbReference>
<dbReference type="Gene3D" id="1.20.1280.50">
    <property type="match status" value="1"/>
</dbReference>
<dbReference type="PROSITE" id="PS50181">
    <property type="entry name" value="FBOX"/>
    <property type="match status" value="1"/>
</dbReference>
<dbReference type="InterPro" id="IPR032698">
    <property type="entry name" value="SirB1_N"/>
</dbReference>
<dbReference type="InterPro" id="IPR036623">
    <property type="entry name" value="Hemimethylated_DNA-bd_sf"/>
</dbReference>
<proteinExistence type="predicted"/>
<evidence type="ECO:0000313" key="3">
    <source>
        <dbReference type="Proteomes" id="UP000758603"/>
    </source>
</evidence>
<dbReference type="RefSeq" id="XP_045952034.1">
    <property type="nucleotide sequence ID" value="XM_046098819.1"/>
</dbReference>
<gene>
    <name evidence="2" type="ORF">BKA67DRAFT_527172</name>
</gene>
<dbReference type="NCBIfam" id="TIGR02097">
    <property type="entry name" value="yccV"/>
    <property type="match status" value="1"/>
</dbReference>
<dbReference type="Pfam" id="PF08755">
    <property type="entry name" value="YccV-like"/>
    <property type="match status" value="1"/>
</dbReference>
<protein>
    <submittedName>
        <fullName evidence="2">Hemimethylated DNA-binding protein YccV like-domain-containing protein</fullName>
    </submittedName>
</protein>
<dbReference type="GO" id="GO:0003677">
    <property type="term" value="F:DNA binding"/>
    <property type="evidence" value="ECO:0007669"/>
    <property type="project" value="UniProtKB-KW"/>
</dbReference>
<accession>A0A9P8RLP1</accession>
<dbReference type="InterPro" id="IPR011722">
    <property type="entry name" value="Hemimethylated_DNA-bd_dom"/>
</dbReference>
<dbReference type="Pfam" id="PF12937">
    <property type="entry name" value="F-box-like"/>
    <property type="match status" value="1"/>
</dbReference>
<dbReference type="EMBL" id="JAGPXC010000011">
    <property type="protein sequence ID" value="KAH6645520.1"/>
    <property type="molecule type" value="Genomic_DNA"/>
</dbReference>
<dbReference type="Proteomes" id="UP000758603">
    <property type="component" value="Unassembled WGS sequence"/>
</dbReference>
<keyword evidence="2" id="KW-0238">DNA-binding</keyword>
<dbReference type="SMART" id="SM00992">
    <property type="entry name" value="YccV-like"/>
    <property type="match status" value="1"/>
</dbReference>
<dbReference type="AlphaFoldDB" id="A0A9P8RLP1"/>
<dbReference type="SUPFAM" id="SSF81383">
    <property type="entry name" value="F-box domain"/>
    <property type="match status" value="1"/>
</dbReference>
<feature type="domain" description="F-box" evidence="1">
    <location>
        <begin position="4"/>
        <end position="50"/>
    </location>
</feature>
<evidence type="ECO:0000313" key="2">
    <source>
        <dbReference type="EMBL" id="KAH6645520.1"/>
    </source>
</evidence>
<dbReference type="PANTHER" id="PTHR31350">
    <property type="entry name" value="SI:DKEY-261L7.2"/>
    <property type="match status" value="1"/>
</dbReference>
<name>A0A9P8RLP1_9PEZI</name>
<organism evidence="2 3">
    <name type="scientific">Truncatella angustata</name>
    <dbReference type="NCBI Taxonomy" id="152316"/>
    <lineage>
        <taxon>Eukaryota</taxon>
        <taxon>Fungi</taxon>
        <taxon>Dikarya</taxon>
        <taxon>Ascomycota</taxon>
        <taxon>Pezizomycotina</taxon>
        <taxon>Sordariomycetes</taxon>
        <taxon>Xylariomycetidae</taxon>
        <taxon>Amphisphaeriales</taxon>
        <taxon>Sporocadaceae</taxon>
        <taxon>Truncatella</taxon>
    </lineage>
</organism>
<reference evidence="2" key="1">
    <citation type="journal article" date="2021" name="Nat. Commun.">
        <title>Genetic determinants of endophytism in the Arabidopsis root mycobiome.</title>
        <authorList>
            <person name="Mesny F."/>
            <person name="Miyauchi S."/>
            <person name="Thiergart T."/>
            <person name="Pickel B."/>
            <person name="Atanasova L."/>
            <person name="Karlsson M."/>
            <person name="Huettel B."/>
            <person name="Barry K.W."/>
            <person name="Haridas S."/>
            <person name="Chen C."/>
            <person name="Bauer D."/>
            <person name="Andreopoulos W."/>
            <person name="Pangilinan J."/>
            <person name="LaButti K."/>
            <person name="Riley R."/>
            <person name="Lipzen A."/>
            <person name="Clum A."/>
            <person name="Drula E."/>
            <person name="Henrissat B."/>
            <person name="Kohler A."/>
            <person name="Grigoriev I.V."/>
            <person name="Martin F.M."/>
            <person name="Hacquard S."/>
        </authorList>
    </citation>
    <scope>NUCLEOTIDE SEQUENCE</scope>
    <source>
        <strain evidence="2">MPI-SDFR-AT-0073</strain>
    </source>
</reference>
<comment type="caution">
    <text evidence="2">The sequence shown here is derived from an EMBL/GenBank/DDBJ whole genome shotgun (WGS) entry which is preliminary data.</text>
</comment>
<dbReference type="OrthoDB" id="28868at2759"/>
<dbReference type="InterPro" id="IPR036047">
    <property type="entry name" value="F-box-like_dom_sf"/>
</dbReference>
<sequence length="585" mass="67523">MQGTPGLLRLPEELLDAIVQYLNPSETIALGRSCKQADKAINSPLVWRRHCVETWKGWHRKHELAQKLVLPPTQTEWRDLFNGRRKNDRALLDVFDEMLLTQRYRYQRMELIASHGPDAVDMLARMRTATPDSDDYVLARRYYAGAILGQIRRAKALDIWTRLGRGDSMRIDEALGAYDLFVYSEYNLGVDDLSGQLDSLAHKIQAFRQDFNTLSIRERAILIADIMRAQDLLGLSEDQEYHALQNNFLSTAFRAHSSLPLQSVALYCAIAQRLGINASPSNYPQHVHTVIQAPTDRTLDGDARDPEVQVNAQQGYMYMDPWRSSEEVAGDQLQLRLTQMGIPASEHVSYLGPASILEMTLRTGRNIMVSVEEARHRPTNGSTYPDVETAWYAMLWVMVILGDSDDRAAFTRRRQFIPYLVQHFQSHYPEDIHLMELVPTLFEQQRERQVLIDMLAASRDEDCSERIAKLRDTSNAGVQFSIGHYFRHKQYKYRGFVIGWDAQCMQPAHWISQMRVDDLPRGRSQPFYNVVAEDKSTRYVAEENIEILDARPSDILMEIAGRYFKRWSDNEHKFESNMLDDYPNN</sequence>
<dbReference type="InterPro" id="IPR001810">
    <property type="entry name" value="F-box_dom"/>
</dbReference>
<evidence type="ECO:0000259" key="1">
    <source>
        <dbReference type="PROSITE" id="PS50181"/>
    </source>
</evidence>
<dbReference type="SUPFAM" id="SSF141255">
    <property type="entry name" value="YccV-like"/>
    <property type="match status" value="1"/>
</dbReference>
<dbReference type="Gene3D" id="2.30.30.390">
    <property type="entry name" value="Hemimethylated DNA-binding domain"/>
    <property type="match status" value="1"/>
</dbReference>
<keyword evidence="3" id="KW-1185">Reference proteome</keyword>